<protein>
    <submittedName>
        <fullName evidence="1">Uncharacterized protein</fullName>
    </submittedName>
</protein>
<comment type="caution">
    <text evidence="1">The sequence shown here is derived from an EMBL/GenBank/DDBJ whole genome shotgun (WGS) entry which is preliminary data.</text>
</comment>
<gene>
    <name evidence="1" type="ORF">NB063_29480</name>
</gene>
<accession>A0ABT0UD43</accession>
<proteinExistence type="predicted"/>
<keyword evidence="2" id="KW-1185">Reference proteome</keyword>
<dbReference type="Proteomes" id="UP001202961">
    <property type="component" value="Unassembled WGS sequence"/>
</dbReference>
<dbReference type="EMBL" id="JAMQBK010000099">
    <property type="protein sequence ID" value="MCM2374776.1"/>
    <property type="molecule type" value="Genomic_DNA"/>
</dbReference>
<evidence type="ECO:0000313" key="2">
    <source>
        <dbReference type="Proteomes" id="UP001202961"/>
    </source>
</evidence>
<reference evidence="1 2" key="1">
    <citation type="journal article" date="2022" name="Syst. Appl. Microbiol.">
        <title>Rhodopirellula aestuarii sp. nov., a novel member of the genus Rhodopirellula isolated from brackish sediments collected in the Tagus River estuary, Portugal.</title>
        <authorList>
            <person name="Vitorino I.R."/>
            <person name="Klimek D."/>
            <person name="Calusinska M."/>
            <person name="Lobo-da-Cunha A."/>
            <person name="Vasconcelos V."/>
            <person name="Lage O.M."/>
        </authorList>
    </citation>
    <scope>NUCLEOTIDE SEQUENCE [LARGE SCALE GENOMIC DNA]</scope>
    <source>
        <strain evidence="1 2">ICT_H3.1</strain>
    </source>
</reference>
<sequence length="105" mass="11859">MIPYESDDWVTTPSLSRNRAILVIHGTELTRHREINTPSIAASVTFLANIVEYMPRAVAILRSFKSPHSPCHFSNAVCAFVTLRRGHADWDLTGCTHQRRLGSQR</sequence>
<organism evidence="1 2">
    <name type="scientific">Aporhodopirellula aestuarii</name>
    <dbReference type="NCBI Taxonomy" id="2950107"/>
    <lineage>
        <taxon>Bacteria</taxon>
        <taxon>Pseudomonadati</taxon>
        <taxon>Planctomycetota</taxon>
        <taxon>Planctomycetia</taxon>
        <taxon>Pirellulales</taxon>
        <taxon>Pirellulaceae</taxon>
        <taxon>Aporhodopirellula</taxon>
    </lineage>
</organism>
<dbReference type="RefSeq" id="WP_250932898.1">
    <property type="nucleotide sequence ID" value="NZ_JAMQBK010000099.1"/>
</dbReference>
<name>A0ABT0UD43_9BACT</name>
<evidence type="ECO:0000313" key="1">
    <source>
        <dbReference type="EMBL" id="MCM2374776.1"/>
    </source>
</evidence>